<organism evidence="3 4">
    <name type="scientific">Paenibacillus sediminis</name>
    <dbReference type="NCBI Taxonomy" id="664909"/>
    <lineage>
        <taxon>Bacteria</taxon>
        <taxon>Bacillati</taxon>
        <taxon>Bacillota</taxon>
        <taxon>Bacilli</taxon>
        <taxon>Bacillales</taxon>
        <taxon>Paenibacillaceae</taxon>
        <taxon>Paenibacillus</taxon>
    </lineage>
</organism>
<dbReference type="PANTHER" id="PTHR38032">
    <property type="entry name" value="POLYMERASE-RELATED"/>
    <property type="match status" value="1"/>
</dbReference>
<dbReference type="Proteomes" id="UP001519273">
    <property type="component" value="Unassembled WGS sequence"/>
</dbReference>
<dbReference type="Pfam" id="PF03961">
    <property type="entry name" value="FapA"/>
    <property type="match status" value="1"/>
</dbReference>
<sequence length="469" mass="51468">MSEQFPLDQYLSITFSQDKSIAYIQFVKRDEQFKCSVSDLEQFIRKNEVIHGLQQDTVKCIAENPEEYFFSRTPIAIGQEPVNGQDGSIRMITDINEKEHRPLESEDGKVDYKELVKLNNVRKGQLIAERIPSVPGINGIAVTGEPIPYKPGKEAQFKVGKNVVVNPENTAMYAAIDGLITKTEKGKINVFPIYEINGDVDYSIGNIDFVGTVVIRGNVLTGFRIKADGDIRVIGGVEGAELEAGGSVEISGGIIGYNKGYVKAQQNVKSSFIQDGQVQAGGDIIVSQSILHSNIRAGKDVMCNGAKGLIVGGNIQAGERVLARTVGNSMSTATVIEVGVLPDLRNELTELRAQLKLQMENMDKTDKALNLLDQLALSGHLPPDKLALRIKLTATKKSNLAEEAAIKDRILAIEKELEDVGKARVDIINTIYGGAKIVIGRYTKYIKDPVQRISFRYKDGDISMTAFYM</sequence>
<evidence type="ECO:0000256" key="1">
    <source>
        <dbReference type="SAM" id="Coils"/>
    </source>
</evidence>
<dbReference type="RefSeq" id="WP_209846625.1">
    <property type="nucleotide sequence ID" value="NZ_CBCRVE010000002.1"/>
</dbReference>
<name>A0ABS4H1K4_9BACL</name>
<comment type="caution">
    <text evidence="3">The sequence shown here is derived from an EMBL/GenBank/DDBJ whole genome shotgun (WGS) entry which is preliminary data.</text>
</comment>
<keyword evidence="1" id="KW-0175">Coiled coil</keyword>
<proteinExistence type="predicted"/>
<protein>
    <submittedName>
        <fullName evidence="3">Uncharacterized protein (DUF342 family)</fullName>
    </submittedName>
</protein>
<dbReference type="InterPro" id="IPR046865">
    <property type="entry name" value="FapA_b_solenoid"/>
</dbReference>
<dbReference type="PANTHER" id="PTHR38032:SF1">
    <property type="entry name" value="RNA-BINDING PROTEIN KHPB N-TERMINAL DOMAIN-CONTAINING PROTEIN"/>
    <property type="match status" value="1"/>
</dbReference>
<feature type="domain" description="Flagellar Assembly Protein A N-terminal region" evidence="2">
    <location>
        <begin position="12"/>
        <end position="182"/>
    </location>
</feature>
<gene>
    <name evidence="3" type="ORF">J2Z20_001259</name>
</gene>
<accession>A0ABS4H1K4</accession>
<keyword evidence="4" id="KW-1185">Reference proteome</keyword>
<dbReference type="EMBL" id="JAGGKP010000001">
    <property type="protein sequence ID" value="MBP1936398.1"/>
    <property type="molecule type" value="Genomic_DNA"/>
</dbReference>
<dbReference type="Pfam" id="PF20250">
    <property type="entry name" value="FapA_N"/>
    <property type="match status" value="1"/>
</dbReference>
<evidence type="ECO:0000313" key="4">
    <source>
        <dbReference type="Proteomes" id="UP001519273"/>
    </source>
</evidence>
<feature type="coiled-coil region" evidence="1">
    <location>
        <begin position="341"/>
        <end position="368"/>
    </location>
</feature>
<evidence type="ECO:0000313" key="3">
    <source>
        <dbReference type="EMBL" id="MBP1936398.1"/>
    </source>
</evidence>
<reference evidence="3 4" key="1">
    <citation type="submission" date="2021-03" db="EMBL/GenBank/DDBJ databases">
        <title>Genomic Encyclopedia of Type Strains, Phase IV (KMG-IV): sequencing the most valuable type-strain genomes for metagenomic binning, comparative biology and taxonomic classification.</title>
        <authorList>
            <person name="Goeker M."/>
        </authorList>
    </citation>
    <scope>NUCLEOTIDE SEQUENCE [LARGE SCALE GENOMIC DNA]</scope>
    <source>
        <strain evidence="3 4">DSM 23491</strain>
    </source>
</reference>
<evidence type="ECO:0000259" key="2">
    <source>
        <dbReference type="Pfam" id="PF20250"/>
    </source>
</evidence>
<dbReference type="InterPro" id="IPR046866">
    <property type="entry name" value="FapA_N"/>
</dbReference>
<dbReference type="InterPro" id="IPR005646">
    <property type="entry name" value="FapA"/>
</dbReference>